<keyword evidence="2" id="KW-1185">Reference proteome</keyword>
<proteinExistence type="predicted"/>
<sequence>MILLVKPILKMIATDGQRKPRYTKRFLIQNLKSKIQNGIN</sequence>
<reference evidence="1 2" key="1">
    <citation type="submission" date="2019-10" db="EMBL/GenBank/DDBJ databases">
        <title>Genomic and transcriptomic insights into the perfect genentic adaptation of a filamentous nitrogen-fixing cyanobacterium to rice fields.</title>
        <authorList>
            <person name="Chen Z."/>
        </authorList>
    </citation>
    <scope>NUCLEOTIDE SEQUENCE [LARGE SCALE GENOMIC DNA]</scope>
    <source>
        <strain evidence="1">CCNUC1</strain>
    </source>
</reference>
<protein>
    <submittedName>
        <fullName evidence="1">Uncharacterized protein</fullName>
    </submittedName>
</protein>
<evidence type="ECO:0000313" key="1">
    <source>
        <dbReference type="EMBL" id="QFS44947.1"/>
    </source>
</evidence>
<dbReference type="AlphaFoldDB" id="A0A5P8VX51"/>
<organism evidence="1 2">
    <name type="scientific">Nostoc sphaeroides CCNUC1</name>
    <dbReference type="NCBI Taxonomy" id="2653204"/>
    <lineage>
        <taxon>Bacteria</taxon>
        <taxon>Bacillati</taxon>
        <taxon>Cyanobacteriota</taxon>
        <taxon>Cyanophyceae</taxon>
        <taxon>Nostocales</taxon>
        <taxon>Nostocaceae</taxon>
        <taxon>Nostoc</taxon>
    </lineage>
</organism>
<dbReference type="Proteomes" id="UP000326678">
    <property type="component" value="Chromosome Gxm1"/>
</dbReference>
<dbReference type="KEGG" id="nsh:GXM_02422"/>
<evidence type="ECO:0000313" key="2">
    <source>
        <dbReference type="Proteomes" id="UP000326678"/>
    </source>
</evidence>
<accession>A0A5P8VX51</accession>
<dbReference type="EMBL" id="CP045226">
    <property type="protein sequence ID" value="QFS44947.1"/>
    <property type="molecule type" value="Genomic_DNA"/>
</dbReference>
<gene>
    <name evidence="1" type="ORF">GXM_02422</name>
</gene>
<name>A0A5P8VX51_9NOSO</name>